<reference evidence="3 4" key="1">
    <citation type="submission" date="2015-07" db="EMBL/GenBank/DDBJ databases">
        <title>The genome of the fungus Escovopsis weberi, a specialized disease agent of ant agriculture.</title>
        <authorList>
            <person name="de Man T.J."/>
            <person name="Stajich J.E."/>
            <person name="Kubicek C.P."/>
            <person name="Chenthamara K."/>
            <person name="Atanasova L."/>
            <person name="Druzhinina I.S."/>
            <person name="Birnbaum S."/>
            <person name="Barribeau S.M."/>
            <person name="Teiling C."/>
            <person name="Suen G."/>
            <person name="Currie C."/>
            <person name="Gerardo N.M."/>
        </authorList>
    </citation>
    <scope>NUCLEOTIDE SEQUENCE [LARGE SCALE GENOMIC DNA]</scope>
</reference>
<evidence type="ECO:0000259" key="2">
    <source>
        <dbReference type="PROSITE" id="PS50076"/>
    </source>
</evidence>
<name>A0A0M8N0P4_ESCWE</name>
<dbReference type="Gene3D" id="1.10.287.110">
    <property type="entry name" value="DnaJ domain"/>
    <property type="match status" value="1"/>
</dbReference>
<dbReference type="SUPFAM" id="SSF46565">
    <property type="entry name" value="Chaperone J-domain"/>
    <property type="match status" value="1"/>
</dbReference>
<accession>A0A0M8N0P4</accession>
<dbReference type="InterPro" id="IPR018253">
    <property type="entry name" value="DnaJ_domain_CS"/>
</dbReference>
<dbReference type="CDD" id="cd06257">
    <property type="entry name" value="DnaJ"/>
    <property type="match status" value="1"/>
</dbReference>
<comment type="caution">
    <text evidence="3">The sequence shown here is derived from an EMBL/GenBank/DDBJ whole genome shotgun (WGS) entry which is preliminary data.</text>
</comment>
<dbReference type="EMBL" id="LGSR01000026">
    <property type="protein sequence ID" value="KOS17341.1"/>
    <property type="molecule type" value="Genomic_DNA"/>
</dbReference>
<dbReference type="InterPro" id="IPR036869">
    <property type="entry name" value="J_dom_sf"/>
</dbReference>
<evidence type="ECO:0000256" key="1">
    <source>
        <dbReference type="SAM" id="MobiDB-lite"/>
    </source>
</evidence>
<evidence type="ECO:0000313" key="3">
    <source>
        <dbReference type="EMBL" id="KOS17341.1"/>
    </source>
</evidence>
<sequence length="612" mass="69453">MAALPEDPYEILGVAKDAQIAEIRSAHRKLVLKCHPDKVQDPALKVQKQDEFQKVQQAYELLIDDKERQKYDEQVKLAELRKQMANATTSSSRSSSKPTEYAVRTPEARPASYQPGGGVPPVTKTYAYSQAWDDDLAHSPRIFEPASSRSSRRETKYTDSRSKHDSDRERERSKEARERERARLEKERERERRKKAAEKSDKEDSARRSEKDARSAERKARDKVRERDPKRDSDDKKKKQQQQQQQQPHSKPYIEEFSDGTSSKSPKKKSSSSSSRSYEEKRDRSASADDVPHATRTFPEYATSSYDSPRVPPASEPTWSQSIDLKSSYAASYIEATRANVPNSGLKRSMTYHPRMDQPPAAPTPPPASSQASPFSPPEDQEDGRWSSGRPRRGSTESNRVQREKSYRKSSREPLDETVPSSSPSTRQAPQFQRATTAAAPTSGSPPQVSRTNSMPPDASYVRSMPIRSQTFSGYPEPADGRGRHRSRMQPQINEESDSEEAFDARTRDRTYRGNRTNRSPEALYTEARYAYDPRQGNSYSRRQEAEAEAAYYYSGSGRTSESRPTVPSRDASYSVSSGSAHFARVKTSKSYGVEDIQYTHHQKPREVYPAY</sequence>
<dbReference type="PANTHER" id="PTHR44144:SF1">
    <property type="entry name" value="DNAJ HOMOLOG SUBFAMILY C MEMBER 9"/>
    <property type="match status" value="1"/>
</dbReference>
<dbReference type="FunFam" id="1.10.287.110:FF:000073">
    <property type="entry name" value="DnaJ domain protein"/>
    <property type="match status" value="1"/>
</dbReference>
<dbReference type="Proteomes" id="UP000053831">
    <property type="component" value="Unassembled WGS sequence"/>
</dbReference>
<dbReference type="InterPro" id="IPR052594">
    <property type="entry name" value="J_domain-containing_protein"/>
</dbReference>
<evidence type="ECO:0000313" key="4">
    <source>
        <dbReference type="Proteomes" id="UP000053831"/>
    </source>
</evidence>
<dbReference type="Pfam" id="PF00226">
    <property type="entry name" value="DnaJ"/>
    <property type="match status" value="1"/>
</dbReference>
<feature type="compositionally biased region" description="Basic and acidic residues" evidence="1">
    <location>
        <begin position="400"/>
        <end position="415"/>
    </location>
</feature>
<dbReference type="GO" id="GO:0005737">
    <property type="term" value="C:cytoplasm"/>
    <property type="evidence" value="ECO:0007669"/>
    <property type="project" value="TreeGrafter"/>
</dbReference>
<feature type="compositionally biased region" description="Low complexity" evidence="1">
    <location>
        <begin position="435"/>
        <end position="447"/>
    </location>
</feature>
<proteinExistence type="predicted"/>
<feature type="compositionally biased region" description="Low complexity" evidence="1">
    <location>
        <begin position="549"/>
        <end position="559"/>
    </location>
</feature>
<dbReference type="GO" id="GO:0031072">
    <property type="term" value="F:heat shock protein binding"/>
    <property type="evidence" value="ECO:0007669"/>
    <property type="project" value="TreeGrafter"/>
</dbReference>
<feature type="compositionally biased region" description="Basic and acidic residues" evidence="1">
    <location>
        <begin position="503"/>
        <end position="512"/>
    </location>
</feature>
<feature type="region of interest" description="Disordered" evidence="1">
    <location>
        <begin position="139"/>
        <end position="323"/>
    </location>
</feature>
<protein>
    <submittedName>
        <fullName evidence="3">Chaperone protein DnaJ</fullName>
    </submittedName>
</protein>
<dbReference type="OrthoDB" id="10250354at2759"/>
<dbReference type="PROSITE" id="PS50076">
    <property type="entry name" value="DNAJ_2"/>
    <property type="match status" value="1"/>
</dbReference>
<dbReference type="SMART" id="SM00271">
    <property type="entry name" value="DnaJ"/>
    <property type="match status" value="1"/>
</dbReference>
<keyword evidence="4" id="KW-1185">Reference proteome</keyword>
<dbReference type="PANTHER" id="PTHR44144">
    <property type="entry name" value="DNAJ HOMOLOG SUBFAMILY C MEMBER 9"/>
    <property type="match status" value="1"/>
</dbReference>
<feature type="compositionally biased region" description="Basic and acidic residues" evidence="1">
    <location>
        <begin position="197"/>
        <end position="237"/>
    </location>
</feature>
<dbReference type="PRINTS" id="PR00625">
    <property type="entry name" value="JDOMAIN"/>
</dbReference>
<dbReference type="STRING" id="150374.A0A0M8N0P4"/>
<gene>
    <name evidence="3" type="ORF">ESCO_006422</name>
</gene>
<dbReference type="PROSITE" id="PS00636">
    <property type="entry name" value="DNAJ_1"/>
    <property type="match status" value="1"/>
</dbReference>
<dbReference type="InterPro" id="IPR001623">
    <property type="entry name" value="DnaJ_domain"/>
</dbReference>
<feature type="region of interest" description="Disordered" evidence="1">
    <location>
        <begin position="82"/>
        <end position="124"/>
    </location>
</feature>
<feature type="compositionally biased region" description="Basic and acidic residues" evidence="1">
    <location>
        <begin position="277"/>
        <end position="293"/>
    </location>
</feature>
<feature type="compositionally biased region" description="Basic and acidic residues" evidence="1">
    <location>
        <begin position="151"/>
        <end position="190"/>
    </location>
</feature>
<feature type="region of interest" description="Disordered" evidence="1">
    <location>
        <begin position="336"/>
        <end position="584"/>
    </location>
</feature>
<feature type="compositionally biased region" description="Polar residues" evidence="1">
    <location>
        <begin position="419"/>
        <end position="434"/>
    </location>
</feature>
<dbReference type="AlphaFoldDB" id="A0A0M8N0P4"/>
<feature type="domain" description="J" evidence="2">
    <location>
        <begin position="7"/>
        <end position="75"/>
    </location>
</feature>
<organism evidence="3 4">
    <name type="scientific">Escovopsis weberi</name>
    <dbReference type="NCBI Taxonomy" id="150374"/>
    <lineage>
        <taxon>Eukaryota</taxon>
        <taxon>Fungi</taxon>
        <taxon>Dikarya</taxon>
        <taxon>Ascomycota</taxon>
        <taxon>Pezizomycotina</taxon>
        <taxon>Sordariomycetes</taxon>
        <taxon>Hypocreomycetidae</taxon>
        <taxon>Hypocreales</taxon>
        <taxon>Hypocreaceae</taxon>
        <taxon>Escovopsis</taxon>
    </lineage>
</organism>
<dbReference type="GO" id="GO:0005634">
    <property type="term" value="C:nucleus"/>
    <property type="evidence" value="ECO:0007669"/>
    <property type="project" value="TreeGrafter"/>
</dbReference>